<dbReference type="InParanoid" id="A0A7M7IZW2"/>
<protein>
    <recommendedName>
        <fullName evidence="4 11">Translocon-associated protein subunit beta</fullName>
        <shortName evidence="11">TRAP-beta</shortName>
    </recommendedName>
    <alternativeName>
        <fullName evidence="11">Signal sequence receptor subunit beta</fullName>
    </alternativeName>
</protein>
<comment type="function">
    <text evidence="1 11">TRAP proteins are part of a complex whose function is to bind calcium to the ER membrane and thereby regulate the retention of ER resident proteins.</text>
</comment>
<evidence type="ECO:0000256" key="10">
    <source>
        <dbReference type="ARBA" id="ARBA00023180"/>
    </source>
</evidence>
<evidence type="ECO:0000256" key="1">
    <source>
        <dbReference type="ARBA" id="ARBA00002838"/>
    </source>
</evidence>
<evidence type="ECO:0000313" key="15">
    <source>
        <dbReference type="Proteomes" id="UP000594260"/>
    </source>
</evidence>
<evidence type="ECO:0000256" key="7">
    <source>
        <dbReference type="ARBA" id="ARBA00022824"/>
    </source>
</evidence>
<feature type="chain" id="PRO_5029705429" description="Translocon-associated protein subunit beta" evidence="13">
    <location>
        <begin position="19"/>
        <end position="189"/>
    </location>
</feature>
<dbReference type="Pfam" id="PF05753">
    <property type="entry name" value="TRAP_beta"/>
    <property type="match status" value="1"/>
</dbReference>
<comment type="subunit">
    <text evidence="11">Heterotetramer of TRAP-alpha, TRAP-beta, TRAP-delta and TRAP-gamma.</text>
</comment>
<sequence length="189" mass="21433">MRIHSIILLGLCCTMTLAQDRVPEARLLCLKKVLNRYLVENRDVSIDYELYNVGDATAVDVQLKDRTFPPTDFDVVSGSLEATFPKILPNTNITHSVVVRPNKYGMFNFTAAEVEYKLSEAANAEVRHSLTTEPGQGGIMPEVEFERRFSPHYLDWVVFLLLCMPSLLVPFLLYNSSKSKYENLAKKAK</sequence>
<keyword evidence="5 12" id="KW-0812">Transmembrane</keyword>
<dbReference type="GeneID" id="111243498"/>
<dbReference type="FunCoup" id="A0A7M7IZW2">
    <property type="interactions" value="1262"/>
</dbReference>
<evidence type="ECO:0000256" key="6">
    <source>
        <dbReference type="ARBA" id="ARBA00022729"/>
    </source>
</evidence>
<proteinExistence type="inferred from homology"/>
<keyword evidence="10" id="KW-0325">Glycoprotein</keyword>
<dbReference type="KEGG" id="vde:111243498"/>
<dbReference type="CTD" id="39768"/>
<evidence type="ECO:0000256" key="3">
    <source>
        <dbReference type="ARBA" id="ARBA00005610"/>
    </source>
</evidence>
<evidence type="ECO:0000256" key="11">
    <source>
        <dbReference type="PIRNR" id="PIRNR016400"/>
    </source>
</evidence>
<evidence type="ECO:0000256" key="9">
    <source>
        <dbReference type="ARBA" id="ARBA00023136"/>
    </source>
</evidence>
<comment type="similarity">
    <text evidence="3 11">Belongs to the TRAP-beta family.</text>
</comment>
<dbReference type="InterPro" id="IPR008856">
    <property type="entry name" value="TRAP_beta"/>
</dbReference>
<evidence type="ECO:0000256" key="13">
    <source>
        <dbReference type="SAM" id="SignalP"/>
    </source>
</evidence>
<dbReference type="Proteomes" id="UP000594260">
    <property type="component" value="Unplaced"/>
</dbReference>
<dbReference type="GO" id="GO:0005789">
    <property type="term" value="C:endoplasmic reticulum membrane"/>
    <property type="evidence" value="ECO:0007669"/>
    <property type="project" value="UniProtKB-SubCell"/>
</dbReference>
<dbReference type="AlphaFoldDB" id="A0A7M7IZW2"/>
<comment type="subcellular location">
    <subcellularLocation>
        <location evidence="2">Endoplasmic reticulum membrane</location>
        <topology evidence="2">Single-pass type I membrane protein</topology>
    </subcellularLocation>
</comment>
<dbReference type="OrthoDB" id="5860827at2759"/>
<evidence type="ECO:0000313" key="14">
    <source>
        <dbReference type="EnsemblMetazoa" id="XP_022644909"/>
    </source>
</evidence>
<dbReference type="RefSeq" id="XP_022644909.1">
    <property type="nucleotide sequence ID" value="XM_022789174.1"/>
</dbReference>
<keyword evidence="7 11" id="KW-0256">Endoplasmic reticulum</keyword>
<organism evidence="14 15">
    <name type="scientific">Varroa destructor</name>
    <name type="common">Honeybee mite</name>
    <dbReference type="NCBI Taxonomy" id="109461"/>
    <lineage>
        <taxon>Eukaryota</taxon>
        <taxon>Metazoa</taxon>
        <taxon>Ecdysozoa</taxon>
        <taxon>Arthropoda</taxon>
        <taxon>Chelicerata</taxon>
        <taxon>Arachnida</taxon>
        <taxon>Acari</taxon>
        <taxon>Parasitiformes</taxon>
        <taxon>Mesostigmata</taxon>
        <taxon>Gamasina</taxon>
        <taxon>Dermanyssoidea</taxon>
        <taxon>Varroidae</taxon>
        <taxon>Varroa</taxon>
    </lineage>
</organism>
<keyword evidence="15" id="KW-1185">Reference proteome</keyword>
<evidence type="ECO:0000256" key="4">
    <source>
        <dbReference type="ARBA" id="ARBA00021110"/>
    </source>
</evidence>
<dbReference type="PANTHER" id="PTHR12861">
    <property type="entry name" value="TRANSLOCON-ASSOCIATED PROTEIN, BETA SUBUNIT PRECURSOR TRAP-BETA SIGNAL SEQUENCE RECEPTOR BETA SUBUNIT"/>
    <property type="match status" value="1"/>
</dbReference>
<dbReference type="EnsemblMetazoa" id="XM_022789174">
    <property type="protein sequence ID" value="XP_022644909"/>
    <property type="gene ID" value="LOC111243498"/>
</dbReference>
<keyword evidence="6 13" id="KW-0732">Signal</keyword>
<dbReference type="PIRSF" id="PIRSF016400">
    <property type="entry name" value="TRAP_beta"/>
    <property type="match status" value="1"/>
</dbReference>
<evidence type="ECO:0000256" key="2">
    <source>
        <dbReference type="ARBA" id="ARBA00004115"/>
    </source>
</evidence>
<name>A0A7M7IZW2_VARDE</name>
<accession>A0A7M7IZW2</accession>
<feature type="transmembrane region" description="Helical" evidence="12">
    <location>
        <begin position="153"/>
        <end position="174"/>
    </location>
</feature>
<dbReference type="PANTHER" id="PTHR12861:SF3">
    <property type="entry name" value="TRANSLOCON-ASSOCIATED PROTEIN SUBUNIT BETA"/>
    <property type="match status" value="1"/>
</dbReference>
<keyword evidence="9 11" id="KW-0472">Membrane</keyword>
<dbReference type="OMA" id="ILWHSSK"/>
<feature type="signal peptide" evidence="13">
    <location>
        <begin position="1"/>
        <end position="18"/>
    </location>
</feature>
<evidence type="ECO:0000256" key="5">
    <source>
        <dbReference type="ARBA" id="ARBA00022692"/>
    </source>
</evidence>
<reference evidence="14" key="1">
    <citation type="submission" date="2021-01" db="UniProtKB">
        <authorList>
            <consortium name="EnsemblMetazoa"/>
        </authorList>
    </citation>
    <scope>IDENTIFICATION</scope>
</reference>
<evidence type="ECO:0000256" key="12">
    <source>
        <dbReference type="SAM" id="Phobius"/>
    </source>
</evidence>
<keyword evidence="8 12" id="KW-1133">Transmembrane helix</keyword>
<evidence type="ECO:0000256" key="8">
    <source>
        <dbReference type="ARBA" id="ARBA00022989"/>
    </source>
</evidence>